<feature type="domain" description="F-box" evidence="2">
    <location>
        <begin position="140"/>
        <end position="187"/>
    </location>
</feature>
<dbReference type="Proteomes" id="UP000266673">
    <property type="component" value="Unassembled WGS sequence"/>
</dbReference>
<dbReference type="Gene3D" id="1.20.1280.50">
    <property type="match status" value="1"/>
</dbReference>
<name>A0A397TZA0_9GLOM</name>
<dbReference type="GO" id="GO:0031146">
    <property type="term" value="P:SCF-dependent proteasomal ubiquitin-dependent protein catabolic process"/>
    <property type="evidence" value="ECO:0007669"/>
    <property type="project" value="TreeGrafter"/>
</dbReference>
<dbReference type="AlphaFoldDB" id="A0A397TZA0"/>
<evidence type="ECO:0000313" key="4">
    <source>
        <dbReference type="Proteomes" id="UP000266673"/>
    </source>
</evidence>
<dbReference type="Pfam" id="PF25372">
    <property type="entry name" value="DUF7885"/>
    <property type="match status" value="1"/>
</dbReference>
<accession>A0A397TZA0</accession>
<protein>
    <recommendedName>
        <fullName evidence="2">F-box domain-containing protein</fullName>
    </recommendedName>
</protein>
<dbReference type="OrthoDB" id="2325961at2759"/>
<dbReference type="InterPro" id="IPR011990">
    <property type="entry name" value="TPR-like_helical_dom_sf"/>
</dbReference>
<dbReference type="SMART" id="SM00256">
    <property type="entry name" value="FBOX"/>
    <property type="match status" value="1"/>
</dbReference>
<gene>
    <name evidence="3" type="ORF">C2G38_2049366</name>
</gene>
<dbReference type="InterPro" id="IPR006553">
    <property type="entry name" value="Leu-rich_rpt_Cys-con_subtyp"/>
</dbReference>
<dbReference type="EMBL" id="QKWP01002450">
    <property type="protein sequence ID" value="RIB03310.1"/>
    <property type="molecule type" value="Genomic_DNA"/>
</dbReference>
<dbReference type="InterPro" id="IPR057207">
    <property type="entry name" value="FBXL15_LRR"/>
</dbReference>
<dbReference type="SUPFAM" id="SSF81383">
    <property type="entry name" value="F-box domain"/>
    <property type="match status" value="1"/>
</dbReference>
<feature type="repeat" description="TPR" evidence="1">
    <location>
        <begin position="9"/>
        <end position="42"/>
    </location>
</feature>
<dbReference type="PROSITE" id="PS50005">
    <property type="entry name" value="TPR"/>
    <property type="match status" value="2"/>
</dbReference>
<dbReference type="InterPro" id="IPR001810">
    <property type="entry name" value="F-box_dom"/>
</dbReference>
<reference evidence="3 4" key="1">
    <citation type="submission" date="2018-06" db="EMBL/GenBank/DDBJ databases">
        <title>Comparative genomics reveals the genomic features of Rhizophagus irregularis, R. cerebriforme, R. diaphanum and Gigaspora rosea, and their symbiotic lifestyle signature.</title>
        <authorList>
            <person name="Morin E."/>
            <person name="San Clemente H."/>
            <person name="Chen E.C.H."/>
            <person name="De La Providencia I."/>
            <person name="Hainaut M."/>
            <person name="Kuo A."/>
            <person name="Kohler A."/>
            <person name="Murat C."/>
            <person name="Tang N."/>
            <person name="Roy S."/>
            <person name="Loubradou J."/>
            <person name="Henrissat B."/>
            <person name="Grigoriev I.V."/>
            <person name="Corradi N."/>
            <person name="Roux C."/>
            <person name="Martin F.M."/>
        </authorList>
    </citation>
    <scope>NUCLEOTIDE SEQUENCE [LARGE SCALE GENOMIC DNA]</scope>
    <source>
        <strain evidence="3 4">DAOM 194757</strain>
    </source>
</reference>
<evidence type="ECO:0000256" key="1">
    <source>
        <dbReference type="PROSITE-ProRule" id="PRU00339"/>
    </source>
</evidence>
<sequence length="573" mass="64746">MIKHSTESSQKHYHDGLAAFRKKEFEKAQAYFTKAIVLEPNNIQLYDSRAATREKLGQLTSALQDAEIILNLEKTSAKGYLRAGKLYRLLGQNEMALDIYNKGIKEVKQNDQLLSTLHKLAKEMQEKSQKSTVIKSTKTCDITVMFPTELVHWIFGCLPFTSLCKASIVSKRWRNLIINSRFLWRNLDFTINRPSKAVVTDQVVSTYVNRGKLQIQKFICHNAGYLSDKTLKIFRAVPCYHLKTFELSFNTSITETAFVIFIRTIGTELKIINFSNTYISDKVVKTILMHCPQLETLKISSCVKVTIQAFDLGDRQCKALRVQDIDLNGCQGINKAVVPFITILFPNITRLNIHGISGLTTRTLADLVHFPNLEFISMFGNMNEDGLDIENAFITFTSACPLIRQFVLEECPDLTDNCVRFLVMSCINLEELTLNGSYKLTDETTQHIGTYCQQLKVLRIGKSPGITDSGINEMLNLGFGSLLEVIELKQNNITDNSLKKLADCCDKLKEVNVNWCHNITGSGVAYLVKKCGKSMQYLSMVECFNVAPDAVDLARKILGQHGGMVNYLFRTSR</sequence>
<dbReference type="GO" id="GO:0019005">
    <property type="term" value="C:SCF ubiquitin ligase complex"/>
    <property type="evidence" value="ECO:0007669"/>
    <property type="project" value="TreeGrafter"/>
</dbReference>
<comment type="caution">
    <text evidence="3">The sequence shown here is derived from an EMBL/GenBank/DDBJ whole genome shotgun (WGS) entry which is preliminary data.</text>
</comment>
<dbReference type="PROSITE" id="PS50181">
    <property type="entry name" value="FBOX"/>
    <property type="match status" value="1"/>
</dbReference>
<evidence type="ECO:0000313" key="3">
    <source>
        <dbReference type="EMBL" id="RIB03310.1"/>
    </source>
</evidence>
<dbReference type="InterPro" id="IPR019734">
    <property type="entry name" value="TPR_rpt"/>
</dbReference>
<dbReference type="SMART" id="SM00028">
    <property type="entry name" value="TPR"/>
    <property type="match status" value="3"/>
</dbReference>
<dbReference type="SMART" id="SM00367">
    <property type="entry name" value="LRR_CC"/>
    <property type="match status" value="8"/>
</dbReference>
<keyword evidence="4" id="KW-1185">Reference proteome</keyword>
<dbReference type="InterPro" id="IPR036047">
    <property type="entry name" value="F-box-like_dom_sf"/>
</dbReference>
<dbReference type="InterPro" id="IPR032675">
    <property type="entry name" value="LRR_dom_sf"/>
</dbReference>
<dbReference type="Gene3D" id="3.80.10.10">
    <property type="entry name" value="Ribonuclease Inhibitor"/>
    <property type="match status" value="1"/>
</dbReference>
<organism evidence="3 4">
    <name type="scientific">Gigaspora rosea</name>
    <dbReference type="NCBI Taxonomy" id="44941"/>
    <lineage>
        <taxon>Eukaryota</taxon>
        <taxon>Fungi</taxon>
        <taxon>Fungi incertae sedis</taxon>
        <taxon>Mucoromycota</taxon>
        <taxon>Glomeromycotina</taxon>
        <taxon>Glomeromycetes</taxon>
        <taxon>Diversisporales</taxon>
        <taxon>Gigasporaceae</taxon>
        <taxon>Gigaspora</taxon>
    </lineage>
</organism>
<evidence type="ECO:0000259" key="2">
    <source>
        <dbReference type="PROSITE" id="PS50181"/>
    </source>
</evidence>
<proteinExistence type="predicted"/>
<dbReference type="PANTHER" id="PTHR13318">
    <property type="entry name" value="PARTNER OF PAIRED, ISOFORM B-RELATED"/>
    <property type="match status" value="1"/>
</dbReference>
<dbReference type="SUPFAM" id="SSF52047">
    <property type="entry name" value="RNI-like"/>
    <property type="match status" value="1"/>
</dbReference>
<feature type="repeat" description="TPR" evidence="1">
    <location>
        <begin position="77"/>
        <end position="110"/>
    </location>
</feature>
<dbReference type="STRING" id="44941.A0A397TZA0"/>
<keyword evidence="1" id="KW-0802">TPR repeat</keyword>
<dbReference type="Pfam" id="PF12937">
    <property type="entry name" value="F-box-like"/>
    <property type="match status" value="1"/>
</dbReference>
<dbReference type="SUPFAM" id="SSF48452">
    <property type="entry name" value="TPR-like"/>
    <property type="match status" value="1"/>
</dbReference>
<dbReference type="Gene3D" id="1.25.40.10">
    <property type="entry name" value="Tetratricopeptide repeat domain"/>
    <property type="match status" value="1"/>
</dbReference>